<dbReference type="InterPro" id="IPR050627">
    <property type="entry name" value="Nitroreductase/BluB"/>
</dbReference>
<keyword evidence="3" id="KW-0560">Oxidoreductase</keyword>
<dbReference type="AlphaFoldDB" id="A0A1P8K8H5"/>
<evidence type="ECO:0000256" key="3">
    <source>
        <dbReference type="ARBA" id="ARBA00023002"/>
    </source>
</evidence>
<dbReference type="RefSeq" id="WP_037246428.1">
    <property type="nucleotide sequence ID" value="NZ_CP019239.1"/>
</dbReference>
<dbReference type="GO" id="GO:0016491">
    <property type="term" value="F:oxidoreductase activity"/>
    <property type="evidence" value="ECO:0007669"/>
    <property type="project" value="UniProtKB-KW"/>
</dbReference>
<dbReference type="eggNOG" id="COG0778">
    <property type="taxonomic scope" value="Bacteria"/>
</dbReference>
<keyword evidence="1" id="KW-0285">Flavoprotein</keyword>
<accession>A0A1P8K8H5</accession>
<dbReference type="PANTHER" id="PTHR23026:SF90">
    <property type="entry name" value="IODOTYROSINE DEIODINASE 1"/>
    <property type="match status" value="1"/>
</dbReference>
<dbReference type="Gene3D" id="3.40.109.10">
    <property type="entry name" value="NADH Oxidase"/>
    <property type="match status" value="1"/>
</dbReference>
<dbReference type="InterPro" id="IPR000415">
    <property type="entry name" value="Nitroreductase-like"/>
</dbReference>
<evidence type="ECO:0000313" key="6">
    <source>
        <dbReference type="Proteomes" id="UP000186110"/>
    </source>
</evidence>
<evidence type="ECO:0000256" key="2">
    <source>
        <dbReference type="ARBA" id="ARBA00022643"/>
    </source>
</evidence>
<sequence length="244" mass="26529">MAPASSAQEFSELVRSRRSTRDFLTTPIPQGLLEAVLADANTAPSWSNTQPYRLAIASGAVRDRLAAGLCERFDTATRAQQGGLLGKLKLLATRHGLPDGDFTTNFEYPEDLQPRRRATGHGLYELLGIGRKDHAARHQQMRKNFEFFGAPTAIFVFVHAGLREFSILDAGIFVQTLMLSAHAHGLATCAQGALATWGGPVRAEFDIPKDYKLICGISIGYASDHAVNQFNPGRHEAGALRLTA</sequence>
<protein>
    <submittedName>
        <fullName evidence="5">Nitrobenzoate reductase</fullName>
    </submittedName>
</protein>
<dbReference type="EMBL" id="CP019239">
    <property type="protein sequence ID" value="APW42298.1"/>
    <property type="molecule type" value="Genomic_DNA"/>
</dbReference>
<dbReference type="CDD" id="cd02136">
    <property type="entry name" value="PnbA_NfnB-like"/>
    <property type="match status" value="1"/>
</dbReference>
<feature type="domain" description="Nitroreductase" evidence="4">
    <location>
        <begin position="14"/>
        <end position="221"/>
    </location>
</feature>
<dbReference type="STRING" id="1484693.RS694_06935"/>
<organism evidence="5 6">
    <name type="scientific">Rhodoferax saidenbachensis</name>
    <dbReference type="NCBI Taxonomy" id="1484693"/>
    <lineage>
        <taxon>Bacteria</taxon>
        <taxon>Pseudomonadati</taxon>
        <taxon>Pseudomonadota</taxon>
        <taxon>Betaproteobacteria</taxon>
        <taxon>Burkholderiales</taxon>
        <taxon>Comamonadaceae</taxon>
        <taxon>Rhodoferax</taxon>
    </lineage>
</organism>
<keyword evidence="2" id="KW-0288">FMN</keyword>
<dbReference type="SUPFAM" id="SSF55469">
    <property type="entry name" value="FMN-dependent nitroreductase-like"/>
    <property type="match status" value="1"/>
</dbReference>
<dbReference type="Pfam" id="PF00881">
    <property type="entry name" value="Nitroreductase"/>
    <property type="match status" value="1"/>
</dbReference>
<evidence type="ECO:0000313" key="5">
    <source>
        <dbReference type="EMBL" id="APW42298.1"/>
    </source>
</evidence>
<gene>
    <name evidence="5" type="ORF">RS694_06935</name>
</gene>
<evidence type="ECO:0000259" key="4">
    <source>
        <dbReference type="Pfam" id="PF00881"/>
    </source>
</evidence>
<keyword evidence="6" id="KW-1185">Reference proteome</keyword>
<reference evidence="5 6" key="1">
    <citation type="submission" date="2017-01" db="EMBL/GenBank/DDBJ databases">
        <authorList>
            <person name="Mah S.A."/>
            <person name="Swanson W.J."/>
            <person name="Moy G.W."/>
            <person name="Vacquier V.D."/>
        </authorList>
    </citation>
    <scope>NUCLEOTIDE SEQUENCE [LARGE SCALE GENOMIC DNA]</scope>
    <source>
        <strain evidence="5 6">DSM 22694</strain>
    </source>
</reference>
<dbReference type="KEGG" id="rsb:RS694_06935"/>
<dbReference type="Proteomes" id="UP000186110">
    <property type="component" value="Chromosome"/>
</dbReference>
<dbReference type="PANTHER" id="PTHR23026">
    <property type="entry name" value="NADPH NITROREDUCTASE"/>
    <property type="match status" value="1"/>
</dbReference>
<proteinExistence type="predicted"/>
<name>A0A1P8K8H5_9BURK</name>
<dbReference type="InterPro" id="IPR029479">
    <property type="entry name" value="Nitroreductase"/>
</dbReference>
<evidence type="ECO:0000256" key="1">
    <source>
        <dbReference type="ARBA" id="ARBA00022630"/>
    </source>
</evidence>